<dbReference type="HOGENOM" id="CLU_022297_2_0_1"/>
<feature type="region of interest" description="Disordered" evidence="6">
    <location>
        <begin position="165"/>
        <end position="264"/>
    </location>
</feature>
<evidence type="ECO:0000256" key="2">
    <source>
        <dbReference type="ARBA" id="ARBA00023110"/>
    </source>
</evidence>
<dbReference type="FunFam" id="3.10.50.40:FF:000006">
    <property type="entry name" value="Peptidyl-prolyl cis-trans isomerase"/>
    <property type="match status" value="1"/>
</dbReference>
<evidence type="ECO:0000256" key="3">
    <source>
        <dbReference type="ARBA" id="ARBA00023235"/>
    </source>
</evidence>
<protein>
    <recommendedName>
        <fullName evidence="4">FK506-binding protein</fullName>
        <ecNumber evidence="4">5.2.1.8</ecNumber>
    </recommendedName>
</protein>
<dbReference type="InterPro" id="IPR046357">
    <property type="entry name" value="PPIase_dom_sf"/>
</dbReference>
<dbReference type="PROSITE" id="PS50059">
    <property type="entry name" value="FKBP_PPIASE"/>
    <property type="match status" value="1"/>
</dbReference>
<dbReference type="InterPro" id="IPR023566">
    <property type="entry name" value="PPIase_Fpr3/Fpr4-like"/>
</dbReference>
<reference evidence="8" key="1">
    <citation type="journal article" date="2011" name="PLoS Biol.">
        <title>Gene gain and loss during evolution of obligate parasitism in the white rust pathogen of Arabidopsis thaliana.</title>
        <authorList>
            <person name="Kemen E."/>
            <person name="Gardiner A."/>
            <person name="Schultz-Larsen T."/>
            <person name="Kemen A.C."/>
            <person name="Balmuth A.L."/>
            <person name="Robert-Seilaniantz A."/>
            <person name="Bailey K."/>
            <person name="Holub E."/>
            <person name="Studholme D.J."/>
            <person name="Maclean D."/>
            <person name="Jones J.D."/>
        </authorList>
    </citation>
    <scope>NUCLEOTIDE SEQUENCE</scope>
</reference>
<feature type="region of interest" description="Disordered" evidence="6">
    <location>
        <begin position="112"/>
        <end position="150"/>
    </location>
</feature>
<feature type="compositionally biased region" description="Acidic residues" evidence="6">
    <location>
        <begin position="113"/>
        <end position="131"/>
    </location>
</feature>
<gene>
    <name evidence="8" type="primary">AlNc14C622G12268</name>
    <name evidence="8" type="ORF">ALNC14_138070</name>
</gene>
<evidence type="ECO:0000256" key="6">
    <source>
        <dbReference type="SAM" id="MobiDB-lite"/>
    </source>
</evidence>
<keyword evidence="3 4" id="KW-0413">Isomerase</keyword>
<keyword evidence="2 4" id="KW-0697">Rotamase</keyword>
<sequence>MVKKTDVAKKACIRAVPGFFGHTLRPGEDLVWENNTDEFCLQLSSAALGSKVEMGRTTLFALAKGTRVALCTLSPQVNEQWNVTHTFTSFDGEINFSCDGVNEIHLTGFIDVQNDEEEEESDEDDEDDDGDGMIVVGNAPSEEESDNEPLLVEASEERFEIIAEHRHDDGAATTTLEKPKVKTPKKAADSQASTTETVQTPPSTRKSKAANASSTQKNMTTPQMDRSKGAQVSSSQKKKTVQTPQTPSSGQKRPAAESLEVPKKSPRVVKGVQVVDQAIGKGPAIQKGKQVRVLYKGRLENGEQFDAAMNRKSPFKFRHGVGDVIKGMDFGIEGMRSGGKRTITIPPQLGYGRSGAPPKIPRNATLVFDIEML</sequence>
<dbReference type="InterPro" id="IPR041232">
    <property type="entry name" value="NPL"/>
</dbReference>
<dbReference type="InterPro" id="IPR001179">
    <property type="entry name" value="PPIase_FKBP_dom"/>
</dbReference>
<organism evidence="8">
    <name type="scientific">Albugo laibachii Nc14</name>
    <dbReference type="NCBI Taxonomy" id="890382"/>
    <lineage>
        <taxon>Eukaryota</taxon>
        <taxon>Sar</taxon>
        <taxon>Stramenopiles</taxon>
        <taxon>Oomycota</taxon>
        <taxon>Peronosporomycetes</taxon>
        <taxon>Albuginales</taxon>
        <taxon>Albuginaceae</taxon>
        <taxon>Albugo</taxon>
    </lineage>
</organism>
<evidence type="ECO:0000259" key="7">
    <source>
        <dbReference type="PROSITE" id="PS50059"/>
    </source>
</evidence>
<dbReference type="Gene3D" id="3.10.50.40">
    <property type="match status" value="1"/>
</dbReference>
<evidence type="ECO:0000313" key="8">
    <source>
        <dbReference type="EMBL" id="CCA27663.1"/>
    </source>
</evidence>
<evidence type="ECO:0000256" key="1">
    <source>
        <dbReference type="ARBA" id="ARBA00000971"/>
    </source>
</evidence>
<dbReference type="Gene3D" id="2.60.120.340">
    <property type="entry name" value="Nucleoplasmin core domain"/>
    <property type="match status" value="1"/>
</dbReference>
<dbReference type="SUPFAM" id="SSF54534">
    <property type="entry name" value="FKBP-like"/>
    <property type="match status" value="1"/>
</dbReference>
<name>F0X1H7_9STRA</name>
<dbReference type="Pfam" id="PF17800">
    <property type="entry name" value="NPL"/>
    <property type="match status" value="1"/>
</dbReference>
<feature type="compositionally biased region" description="Polar residues" evidence="6">
    <location>
        <begin position="190"/>
        <end position="251"/>
    </location>
</feature>
<accession>F0X1H7</accession>
<comment type="catalytic activity">
    <reaction evidence="1 4 5">
        <text>[protein]-peptidylproline (omega=180) = [protein]-peptidylproline (omega=0)</text>
        <dbReference type="Rhea" id="RHEA:16237"/>
        <dbReference type="Rhea" id="RHEA-COMP:10747"/>
        <dbReference type="Rhea" id="RHEA-COMP:10748"/>
        <dbReference type="ChEBI" id="CHEBI:83833"/>
        <dbReference type="ChEBI" id="CHEBI:83834"/>
        <dbReference type="EC" id="5.2.1.8"/>
    </reaction>
</comment>
<reference evidence="8" key="2">
    <citation type="submission" date="2011-02" db="EMBL/GenBank/DDBJ databases">
        <authorList>
            <person name="MacLean D."/>
        </authorList>
    </citation>
    <scope>NUCLEOTIDE SEQUENCE</scope>
</reference>
<proteinExistence type="inferred from homology"/>
<dbReference type="AlphaFoldDB" id="F0X1H7"/>
<dbReference type="PANTHER" id="PTHR43811:SF19">
    <property type="entry name" value="39 KDA FK506-BINDING NUCLEAR PROTEIN"/>
    <property type="match status" value="1"/>
</dbReference>
<dbReference type="GO" id="GO:0005634">
    <property type="term" value="C:nucleus"/>
    <property type="evidence" value="ECO:0007669"/>
    <property type="project" value="UniProtKB-ARBA"/>
</dbReference>
<dbReference type="EC" id="5.2.1.8" evidence="4"/>
<evidence type="ECO:0000256" key="5">
    <source>
        <dbReference type="PROSITE-ProRule" id="PRU00277"/>
    </source>
</evidence>
<comment type="similarity">
    <text evidence="4">Belongs to the FKBP-type PPIase family.</text>
</comment>
<feature type="domain" description="PPIase FKBP-type" evidence="7">
    <location>
        <begin position="288"/>
        <end position="373"/>
    </location>
</feature>
<dbReference type="PIRSF" id="PIRSF001473">
    <property type="entry name" value="FK506-bp_FPR3"/>
    <property type="match status" value="1"/>
</dbReference>
<dbReference type="EMBL" id="FR824630">
    <property type="protein sequence ID" value="CCA27663.1"/>
    <property type="molecule type" value="Genomic_DNA"/>
</dbReference>
<dbReference type="Pfam" id="PF00254">
    <property type="entry name" value="FKBP_C"/>
    <property type="match status" value="1"/>
</dbReference>
<dbReference type="PANTHER" id="PTHR43811">
    <property type="entry name" value="FKBP-TYPE PEPTIDYL-PROLYL CIS-TRANS ISOMERASE FKPA"/>
    <property type="match status" value="1"/>
</dbReference>
<evidence type="ECO:0000256" key="4">
    <source>
        <dbReference type="PIRNR" id="PIRNR001473"/>
    </source>
</evidence>
<dbReference type="GO" id="GO:0003755">
    <property type="term" value="F:peptidyl-prolyl cis-trans isomerase activity"/>
    <property type="evidence" value="ECO:0007669"/>
    <property type="project" value="UniProtKB-KW"/>
</dbReference>